<sequence>MEEEALESPNRQQKSKRNRRSGSVHHKVNPPIVFLTTKIECVSRQCGAQSLATPNDCAMASLKEQNSLLVIKGLSR</sequence>
<keyword evidence="3" id="KW-1185">Reference proteome</keyword>
<dbReference type="Proteomes" id="UP001054945">
    <property type="component" value="Unassembled WGS sequence"/>
</dbReference>
<proteinExistence type="predicted"/>
<feature type="compositionally biased region" description="Basic residues" evidence="1">
    <location>
        <begin position="13"/>
        <end position="28"/>
    </location>
</feature>
<dbReference type="EMBL" id="BPLR01009793">
    <property type="protein sequence ID" value="GIY34661.1"/>
    <property type="molecule type" value="Genomic_DNA"/>
</dbReference>
<evidence type="ECO:0000256" key="1">
    <source>
        <dbReference type="SAM" id="MobiDB-lite"/>
    </source>
</evidence>
<feature type="region of interest" description="Disordered" evidence="1">
    <location>
        <begin position="1"/>
        <end position="29"/>
    </location>
</feature>
<evidence type="ECO:0000313" key="2">
    <source>
        <dbReference type="EMBL" id="GIY34661.1"/>
    </source>
</evidence>
<gene>
    <name evidence="2" type="ORF">CEXT_106831</name>
</gene>
<protein>
    <submittedName>
        <fullName evidence="2">Uncharacterized protein</fullName>
    </submittedName>
</protein>
<dbReference type="AlphaFoldDB" id="A0AAV4SP66"/>
<evidence type="ECO:0000313" key="3">
    <source>
        <dbReference type="Proteomes" id="UP001054945"/>
    </source>
</evidence>
<reference evidence="2 3" key="1">
    <citation type="submission" date="2021-06" db="EMBL/GenBank/DDBJ databases">
        <title>Caerostris extrusa draft genome.</title>
        <authorList>
            <person name="Kono N."/>
            <person name="Arakawa K."/>
        </authorList>
    </citation>
    <scope>NUCLEOTIDE SEQUENCE [LARGE SCALE GENOMIC DNA]</scope>
</reference>
<organism evidence="2 3">
    <name type="scientific">Caerostris extrusa</name>
    <name type="common">Bark spider</name>
    <name type="synonym">Caerostris bankana</name>
    <dbReference type="NCBI Taxonomy" id="172846"/>
    <lineage>
        <taxon>Eukaryota</taxon>
        <taxon>Metazoa</taxon>
        <taxon>Ecdysozoa</taxon>
        <taxon>Arthropoda</taxon>
        <taxon>Chelicerata</taxon>
        <taxon>Arachnida</taxon>
        <taxon>Araneae</taxon>
        <taxon>Araneomorphae</taxon>
        <taxon>Entelegynae</taxon>
        <taxon>Araneoidea</taxon>
        <taxon>Araneidae</taxon>
        <taxon>Caerostris</taxon>
    </lineage>
</organism>
<name>A0AAV4SP66_CAEEX</name>
<accession>A0AAV4SP66</accession>
<comment type="caution">
    <text evidence="2">The sequence shown here is derived from an EMBL/GenBank/DDBJ whole genome shotgun (WGS) entry which is preliminary data.</text>
</comment>